<protein>
    <submittedName>
        <fullName evidence="2">Uncharacterized protein</fullName>
    </submittedName>
</protein>
<evidence type="ECO:0000313" key="2">
    <source>
        <dbReference type="EMBL" id="CSB97217.1"/>
    </source>
</evidence>
<dbReference type="AlphaFoldDB" id="A0A655WT29"/>
<evidence type="ECO:0000313" key="3">
    <source>
        <dbReference type="Proteomes" id="UP000046067"/>
    </source>
</evidence>
<sequence>MPTSKSSGVPSGKISFHHNPVRKGKPTATLMAPAIKLSRMPNRAILSGEKWRRSLTYWGDSAKRSSEKPITAINAPIKPPPGALCPLSSR</sequence>
<feature type="compositionally biased region" description="Basic residues" evidence="1">
    <location>
        <begin position="15"/>
        <end position="25"/>
    </location>
</feature>
<name>A0A655WT29_VIBCL</name>
<accession>A0A655WT29</accession>
<dbReference type="Proteomes" id="UP000046067">
    <property type="component" value="Unassembled WGS sequence"/>
</dbReference>
<gene>
    <name evidence="2" type="ORF">ERS013201_01450</name>
</gene>
<dbReference type="EMBL" id="CWQJ01000007">
    <property type="protein sequence ID" value="CSB97217.1"/>
    <property type="molecule type" value="Genomic_DNA"/>
</dbReference>
<organism evidence="2 3">
    <name type="scientific">Vibrio cholerae</name>
    <dbReference type="NCBI Taxonomy" id="666"/>
    <lineage>
        <taxon>Bacteria</taxon>
        <taxon>Pseudomonadati</taxon>
        <taxon>Pseudomonadota</taxon>
        <taxon>Gammaproteobacteria</taxon>
        <taxon>Vibrionales</taxon>
        <taxon>Vibrionaceae</taxon>
        <taxon>Vibrio</taxon>
    </lineage>
</organism>
<reference evidence="2 3" key="1">
    <citation type="submission" date="2015-07" db="EMBL/GenBank/DDBJ databases">
        <authorList>
            <consortium name="Pathogen Informatics"/>
        </authorList>
    </citation>
    <scope>NUCLEOTIDE SEQUENCE [LARGE SCALE GENOMIC DNA]</scope>
    <source>
        <strain evidence="2 3">A325</strain>
    </source>
</reference>
<feature type="region of interest" description="Disordered" evidence="1">
    <location>
        <begin position="1"/>
        <end position="25"/>
    </location>
</feature>
<evidence type="ECO:0000256" key="1">
    <source>
        <dbReference type="SAM" id="MobiDB-lite"/>
    </source>
</evidence>
<proteinExistence type="predicted"/>
<feature type="region of interest" description="Disordered" evidence="1">
    <location>
        <begin position="69"/>
        <end position="90"/>
    </location>
</feature>